<accession>A3JZU1</accession>
<sequence>MLDPGLPRPEGLTDGLGRPAGRRYDVYRNNIAVSLREALATGFPACARLIGEENFAHVAGVYLRAHPPASPMMMTYGGAFAGFLAAFKPLSHLGYLPDVARLELALRQSYHAADHTPIDPSDLQNMQETTLFGSHLTLAPSVRLIRSRWPVVQVYDFTMSRGQPKPSPIAQDALIVRPGFTPRIHALPPGGGAFVSALMQGQPFGAAMEAAGDAFDLPATLTLLLTEGAVTDLSCEDAVPCPF</sequence>
<evidence type="ECO:0000313" key="3">
    <source>
        <dbReference type="Proteomes" id="UP000005713"/>
    </source>
</evidence>
<dbReference type="EMBL" id="AAYA01000002">
    <property type="protein sequence ID" value="EBA09994.1"/>
    <property type="molecule type" value="Genomic_DNA"/>
</dbReference>
<gene>
    <name evidence="2" type="ORF">SSE37_09298</name>
</gene>
<dbReference type="InterPro" id="IPR044922">
    <property type="entry name" value="DUF2063_N_sf"/>
</dbReference>
<organism evidence="2 3">
    <name type="scientific">Sagittula stellata (strain ATCC 700073 / DSM 11524 / E-37)</name>
    <dbReference type="NCBI Taxonomy" id="388399"/>
    <lineage>
        <taxon>Bacteria</taxon>
        <taxon>Pseudomonadati</taxon>
        <taxon>Pseudomonadota</taxon>
        <taxon>Alphaproteobacteria</taxon>
        <taxon>Rhodobacterales</taxon>
        <taxon>Roseobacteraceae</taxon>
        <taxon>Sagittula</taxon>
    </lineage>
</organism>
<evidence type="ECO:0000259" key="1">
    <source>
        <dbReference type="Pfam" id="PF09836"/>
    </source>
</evidence>
<feature type="domain" description="Putative DNA-binding" evidence="1">
    <location>
        <begin position="17"/>
        <end position="84"/>
    </location>
</feature>
<dbReference type="Gene3D" id="1.10.150.690">
    <property type="entry name" value="DUF2063"/>
    <property type="match status" value="1"/>
</dbReference>
<comment type="caution">
    <text evidence="2">The sequence shown here is derived from an EMBL/GenBank/DDBJ whole genome shotgun (WGS) entry which is preliminary data.</text>
</comment>
<evidence type="ECO:0000313" key="2">
    <source>
        <dbReference type="EMBL" id="EBA09994.1"/>
    </source>
</evidence>
<dbReference type="Pfam" id="PF09836">
    <property type="entry name" value="DUF2063"/>
    <property type="match status" value="1"/>
</dbReference>
<reference evidence="2 3" key="1">
    <citation type="submission" date="2006-06" db="EMBL/GenBank/DDBJ databases">
        <authorList>
            <person name="Moran M.A."/>
            <person name="Ferriera S."/>
            <person name="Johnson J."/>
            <person name="Kravitz S."/>
            <person name="Beeson K."/>
            <person name="Sutton G."/>
            <person name="Rogers Y.-H."/>
            <person name="Friedman R."/>
            <person name="Frazier M."/>
            <person name="Venter J.C."/>
        </authorList>
    </citation>
    <scope>NUCLEOTIDE SEQUENCE [LARGE SCALE GENOMIC DNA]</scope>
    <source>
        <strain evidence="2 3">E-37</strain>
    </source>
</reference>
<keyword evidence="3" id="KW-1185">Reference proteome</keyword>
<dbReference type="AlphaFoldDB" id="A3JZU1"/>
<name>A3JZU1_SAGS3</name>
<proteinExistence type="predicted"/>
<dbReference type="Proteomes" id="UP000005713">
    <property type="component" value="Unassembled WGS sequence"/>
</dbReference>
<dbReference type="eggNOG" id="COG3219">
    <property type="taxonomic scope" value="Bacteria"/>
</dbReference>
<protein>
    <recommendedName>
        <fullName evidence="1">Putative DNA-binding domain-containing protein</fullName>
    </recommendedName>
</protein>
<dbReference type="InterPro" id="IPR018640">
    <property type="entry name" value="DUF2063"/>
</dbReference>